<feature type="binding site" description="type 1 copper site" evidence="12">
    <location>
        <position position="299"/>
    </location>
    <ligand>
        <name>Cu cation</name>
        <dbReference type="ChEBI" id="CHEBI:23378"/>
        <label>1</label>
    </ligand>
</feature>
<accession>C0VXW6</accession>
<comment type="caution">
    <text evidence="16">The sequence shown here is derived from an EMBL/GenBank/DDBJ whole genome shotgun (WGS) entry which is preliminary data.</text>
</comment>
<dbReference type="Gene3D" id="2.60.40.420">
    <property type="entry name" value="Cupredoxins - blue copper proteins"/>
    <property type="match status" value="3"/>
</dbReference>
<feature type="binding site" description="type 1 copper site" evidence="12">
    <location>
        <position position="290"/>
    </location>
    <ligand>
        <name>Cu cation</name>
        <dbReference type="ChEBI" id="CHEBI:23378"/>
        <label>1</label>
    </ligand>
</feature>
<feature type="binding site" description="type 1 copper site" evidence="12">
    <location>
        <position position="291"/>
    </location>
    <ligand>
        <name>Cu cation</name>
        <dbReference type="ChEBI" id="CHEBI:23378"/>
        <label>1</label>
    </ligand>
</feature>
<feature type="transmembrane region" description="Helical" evidence="13">
    <location>
        <begin position="12"/>
        <end position="34"/>
    </location>
</feature>
<feature type="binding site" description="type 1 copper site" evidence="12">
    <location>
        <position position="304"/>
    </location>
    <ligand>
        <name>Cu cation</name>
        <dbReference type="ChEBI" id="CHEBI:23378"/>
        <label>1</label>
    </ligand>
</feature>
<dbReference type="InterPro" id="IPR008972">
    <property type="entry name" value="Cupredoxin"/>
</dbReference>
<evidence type="ECO:0000256" key="13">
    <source>
        <dbReference type="SAM" id="Phobius"/>
    </source>
</evidence>
<dbReference type="EMBL" id="ACFG01000004">
    <property type="protein sequence ID" value="EEH64269.1"/>
    <property type="molecule type" value="Genomic_DNA"/>
</dbReference>
<comment type="cofactor">
    <cofactor evidence="2 12">
        <name>Cu(2+)</name>
        <dbReference type="ChEBI" id="CHEBI:29036"/>
    </cofactor>
</comment>
<evidence type="ECO:0000256" key="4">
    <source>
        <dbReference type="ARBA" id="ARBA00011233"/>
    </source>
</evidence>
<keyword evidence="9" id="KW-0560">Oxidoreductase</keyword>
<organism evidence="16 17">
    <name type="scientific">Gleimia coleocanis DSM 15436</name>
    <dbReference type="NCBI Taxonomy" id="525245"/>
    <lineage>
        <taxon>Bacteria</taxon>
        <taxon>Bacillati</taxon>
        <taxon>Actinomycetota</taxon>
        <taxon>Actinomycetes</taxon>
        <taxon>Actinomycetales</taxon>
        <taxon>Actinomycetaceae</taxon>
        <taxon>Gleimia</taxon>
    </lineage>
</organism>
<dbReference type="InterPro" id="IPR028096">
    <property type="entry name" value="EfeO_Cupredoxin"/>
</dbReference>
<dbReference type="Pfam" id="PF07732">
    <property type="entry name" value="Cu-oxidase_3"/>
    <property type="match status" value="1"/>
</dbReference>
<protein>
    <recommendedName>
        <fullName evidence="6">Copper-containing nitrite reductase</fullName>
        <ecNumber evidence="5">1.7.2.1</ecNumber>
    </recommendedName>
</protein>
<keyword evidence="13" id="KW-0812">Transmembrane</keyword>
<evidence type="ECO:0000256" key="2">
    <source>
        <dbReference type="ARBA" id="ARBA00001973"/>
    </source>
</evidence>
<dbReference type="RefSeq" id="WP_006547003.1">
    <property type="nucleotide sequence ID" value="NZ_DS999545.1"/>
</dbReference>
<evidence type="ECO:0000259" key="15">
    <source>
        <dbReference type="Pfam" id="PF13473"/>
    </source>
</evidence>
<keyword evidence="7 12" id="KW-0479">Metal-binding</keyword>
<keyword evidence="10 12" id="KW-0186">Copper</keyword>
<evidence type="ECO:0000259" key="14">
    <source>
        <dbReference type="Pfam" id="PF07732"/>
    </source>
</evidence>
<dbReference type="Proteomes" id="UP000010301">
    <property type="component" value="Unassembled WGS sequence"/>
</dbReference>
<evidence type="ECO:0000256" key="9">
    <source>
        <dbReference type="ARBA" id="ARBA00023002"/>
    </source>
</evidence>
<sequence>MNMETQPHQKRAFNLTQALATVTAFTMVAILFLLTGSLNKTPSEISATHPPMVFEISARNMTFSPNVLKVPASVAVKISFTNHDTMAHDLVAETGVKTPLLKTGESAILDLGVVSAPLKAWCSVAGHRQAGMEIQIIPEGDTLNSSPHTATPHHQNHSNETAWKIPGMQAFLQNPSNVYVDPVLPPVKVQTSGRPLTHRVTLTVTEKKIPIGADVMRPIWTFNGGPVGPTLRGKIGDKFIVTLKNAGSMAHSIDFHASFLAPDKPMRSIQPGEELVYEFTAQRAGIWLYHCSTTPMSMHIAAGMYGAVIVDPEDLTAVDYEYVMVQSEVYLPSEDSPVSVEKLQAVRPDLMAFNGVPYQYRVKPLEVTVGSRVRVWILAAGPNLGTSFHVVGSQFDSTWAEGRYLLKDGIDPVTGTHGNGSQTLALSAAQGGFVEFTLPESGSYAFVDHSMVRAEQGAVGLFHAK</sequence>
<dbReference type="EC" id="1.7.2.1" evidence="5"/>
<dbReference type="Pfam" id="PF13473">
    <property type="entry name" value="Cupredoxin_1"/>
    <property type="match status" value="1"/>
</dbReference>
<evidence type="ECO:0000256" key="1">
    <source>
        <dbReference type="ARBA" id="ARBA00001960"/>
    </source>
</evidence>
<keyword evidence="13" id="KW-1133">Transmembrane helix</keyword>
<dbReference type="STRING" id="525245.HMPREF0044_0006"/>
<feature type="binding site" description="type 1 copper site" evidence="12">
    <location>
        <position position="449"/>
    </location>
    <ligand>
        <name>Cu cation</name>
        <dbReference type="ChEBI" id="CHEBI:23378"/>
        <label>1</label>
    </ligand>
</feature>
<evidence type="ECO:0000256" key="3">
    <source>
        <dbReference type="ARBA" id="ARBA00010609"/>
    </source>
</evidence>
<dbReference type="GO" id="GO:0005507">
    <property type="term" value="F:copper ion binding"/>
    <property type="evidence" value="ECO:0007669"/>
    <property type="project" value="InterPro"/>
</dbReference>
<evidence type="ECO:0000256" key="8">
    <source>
        <dbReference type="ARBA" id="ARBA00022737"/>
    </source>
</evidence>
<dbReference type="SUPFAM" id="SSF49503">
    <property type="entry name" value="Cupredoxins"/>
    <property type="match status" value="3"/>
</dbReference>
<evidence type="ECO:0000313" key="16">
    <source>
        <dbReference type="EMBL" id="EEH64269.1"/>
    </source>
</evidence>
<dbReference type="AlphaFoldDB" id="C0VXW6"/>
<feature type="domain" description="Plastocyanin-like" evidence="14">
    <location>
        <begin position="204"/>
        <end position="313"/>
    </location>
</feature>
<proteinExistence type="inferred from homology"/>
<evidence type="ECO:0000256" key="7">
    <source>
        <dbReference type="ARBA" id="ARBA00022723"/>
    </source>
</evidence>
<evidence type="ECO:0000256" key="5">
    <source>
        <dbReference type="ARBA" id="ARBA00011882"/>
    </source>
</evidence>
<dbReference type="CDD" id="cd11020">
    <property type="entry name" value="CuRO_1_CuNIR"/>
    <property type="match status" value="1"/>
</dbReference>
<dbReference type="eggNOG" id="COG2132">
    <property type="taxonomic scope" value="Bacteria"/>
</dbReference>
<name>C0VXW6_9ACTO</name>
<comment type="similarity">
    <text evidence="3">Belongs to the multicopper oxidase family.</text>
</comment>
<comment type="subunit">
    <text evidence="4">Homotrimer.</text>
</comment>
<dbReference type="HOGENOM" id="CLU_031740_4_0_11"/>
<keyword evidence="8" id="KW-0677">Repeat</keyword>
<gene>
    <name evidence="16" type="ORF">HMPREF0044_0006</name>
</gene>
<keyword evidence="13" id="KW-0472">Membrane</keyword>
<evidence type="ECO:0000256" key="11">
    <source>
        <dbReference type="ARBA" id="ARBA00049340"/>
    </source>
</evidence>
<evidence type="ECO:0000256" key="12">
    <source>
        <dbReference type="PIRSR" id="PIRSR601287-1"/>
    </source>
</evidence>
<dbReference type="GO" id="GO:0050421">
    <property type="term" value="F:nitrite reductase (NO-forming) activity"/>
    <property type="evidence" value="ECO:0007669"/>
    <property type="project" value="UniProtKB-EC"/>
</dbReference>
<evidence type="ECO:0000313" key="17">
    <source>
        <dbReference type="Proteomes" id="UP000010301"/>
    </source>
</evidence>
<comment type="catalytic activity">
    <reaction evidence="11">
        <text>nitric oxide + Fe(III)-[cytochrome c] + H2O = Fe(II)-[cytochrome c] + nitrite + 2 H(+)</text>
        <dbReference type="Rhea" id="RHEA:15233"/>
        <dbReference type="Rhea" id="RHEA-COMP:10350"/>
        <dbReference type="Rhea" id="RHEA-COMP:14399"/>
        <dbReference type="ChEBI" id="CHEBI:15377"/>
        <dbReference type="ChEBI" id="CHEBI:15378"/>
        <dbReference type="ChEBI" id="CHEBI:16301"/>
        <dbReference type="ChEBI" id="CHEBI:16480"/>
        <dbReference type="ChEBI" id="CHEBI:29033"/>
        <dbReference type="ChEBI" id="CHEBI:29034"/>
        <dbReference type="EC" id="1.7.2.1"/>
    </reaction>
</comment>
<dbReference type="PANTHER" id="PTHR11709:SF394">
    <property type="entry name" value="FI03373P-RELATED"/>
    <property type="match status" value="1"/>
</dbReference>
<evidence type="ECO:0000256" key="10">
    <source>
        <dbReference type="ARBA" id="ARBA00023008"/>
    </source>
</evidence>
<dbReference type="InterPro" id="IPR001287">
    <property type="entry name" value="NO2-reductase_Cu"/>
</dbReference>
<reference evidence="16 17" key="1">
    <citation type="submission" date="2009-01" db="EMBL/GenBank/DDBJ databases">
        <authorList>
            <person name="Qin X."/>
            <person name="Bachman B."/>
            <person name="Battles P."/>
            <person name="Bell A."/>
            <person name="Bess C."/>
            <person name="Bickham C."/>
            <person name="Chaboub L."/>
            <person name="Chen D."/>
            <person name="Coyle M."/>
            <person name="Deiros D.R."/>
            <person name="Dinh H."/>
            <person name="Forbes L."/>
            <person name="Fowler G."/>
            <person name="Francisco L."/>
            <person name="Fu Q."/>
            <person name="Gubbala S."/>
            <person name="Hale W."/>
            <person name="Han Y."/>
            <person name="Hemphill L."/>
            <person name="Highlander S.K."/>
            <person name="Hirani K."/>
            <person name="Hogues M."/>
            <person name="Jackson L."/>
            <person name="Jakkamsetti A."/>
            <person name="Javaid M."/>
            <person name="Jiang H."/>
            <person name="Korchina V."/>
            <person name="Kovar C."/>
            <person name="Lara F."/>
            <person name="Lee S."/>
            <person name="Mata R."/>
            <person name="Mathew T."/>
            <person name="Moen C."/>
            <person name="Morales K."/>
            <person name="Munidasa M."/>
            <person name="Nazareth L."/>
            <person name="Ngo R."/>
            <person name="Nguyen L."/>
            <person name="Okwuonu G."/>
            <person name="Ongeri F."/>
            <person name="Patil S."/>
            <person name="Petrosino J."/>
            <person name="Pham C."/>
            <person name="Pham P."/>
            <person name="Pu L.-L."/>
            <person name="Puazo M."/>
            <person name="Raj R."/>
            <person name="Reid J."/>
            <person name="Rouhana J."/>
            <person name="Saada N."/>
            <person name="Shang Y."/>
            <person name="Simmons D."/>
            <person name="Thornton R."/>
            <person name="Warren J."/>
            <person name="Weissenberger G."/>
            <person name="Zhang J."/>
            <person name="Zhang L."/>
            <person name="Zhou C."/>
            <person name="Zhu D."/>
            <person name="Muzny D."/>
            <person name="Worley K."/>
            <person name="Gibbs R."/>
        </authorList>
    </citation>
    <scope>NUCLEOTIDE SEQUENCE [LARGE SCALE GENOMIC DNA]</scope>
    <source>
        <strain evidence="16 17">DSM 15436</strain>
    </source>
</reference>
<dbReference type="InterPro" id="IPR045087">
    <property type="entry name" value="Cu-oxidase_fam"/>
</dbReference>
<dbReference type="PRINTS" id="PR00695">
    <property type="entry name" value="CUNO2RDTASE"/>
</dbReference>
<feature type="binding site" description="type 1 copper site" evidence="12">
    <location>
        <position position="256"/>
    </location>
    <ligand>
        <name>Cu cation</name>
        <dbReference type="ChEBI" id="CHEBI:23378"/>
        <label>1</label>
    </ligand>
</feature>
<dbReference type="InterPro" id="IPR011707">
    <property type="entry name" value="Cu-oxidase-like_N"/>
</dbReference>
<evidence type="ECO:0000256" key="6">
    <source>
        <dbReference type="ARBA" id="ARBA00017290"/>
    </source>
</evidence>
<dbReference type="PANTHER" id="PTHR11709">
    <property type="entry name" value="MULTI-COPPER OXIDASE"/>
    <property type="match status" value="1"/>
</dbReference>
<comment type="cofactor">
    <cofactor evidence="1 12">
        <name>Cu(+)</name>
        <dbReference type="ChEBI" id="CHEBI:49552"/>
    </cofactor>
</comment>
<feature type="binding site" description="type 1 copper site" evidence="12">
    <location>
        <position position="251"/>
    </location>
    <ligand>
        <name>Cu cation</name>
        <dbReference type="ChEBI" id="CHEBI:23378"/>
        <label>1</label>
    </ligand>
</feature>
<dbReference type="CDD" id="cd04208">
    <property type="entry name" value="CuRO_2_CuNIR"/>
    <property type="match status" value="1"/>
</dbReference>
<keyword evidence="17" id="KW-1185">Reference proteome</keyword>
<feature type="domain" description="EfeO-type cupredoxin-like" evidence="15">
    <location>
        <begin position="30"/>
        <end position="111"/>
    </location>
</feature>